<evidence type="ECO:0000256" key="3">
    <source>
        <dbReference type="ARBA" id="ARBA00022475"/>
    </source>
</evidence>
<dbReference type="GO" id="GO:0005886">
    <property type="term" value="C:plasma membrane"/>
    <property type="evidence" value="ECO:0007669"/>
    <property type="project" value="UniProtKB-SubCell"/>
</dbReference>
<dbReference type="GO" id="GO:0015293">
    <property type="term" value="F:symporter activity"/>
    <property type="evidence" value="ECO:0007669"/>
    <property type="project" value="UniProtKB-KW"/>
</dbReference>
<evidence type="ECO:0000313" key="10">
    <source>
        <dbReference type="Proteomes" id="UP001139028"/>
    </source>
</evidence>
<dbReference type="Pfam" id="PF00375">
    <property type="entry name" value="SDF"/>
    <property type="match status" value="1"/>
</dbReference>
<gene>
    <name evidence="9" type="ORF">MO867_14180</name>
</gene>
<reference evidence="9" key="1">
    <citation type="journal article" date="2022" name="Arch. Microbiol.">
        <title>Microbulbifer okhotskensis sp. nov., isolated from a deep bottom sediment of the Okhotsk Sea.</title>
        <authorList>
            <person name="Romanenko L."/>
            <person name="Kurilenko V."/>
            <person name="Otstavnykh N."/>
            <person name="Velansky P."/>
            <person name="Isaeva M."/>
            <person name="Mikhailov V."/>
        </authorList>
    </citation>
    <scope>NUCLEOTIDE SEQUENCE</scope>
    <source>
        <strain evidence="9">OS29</strain>
    </source>
</reference>
<dbReference type="PANTHER" id="PTHR42865:SF7">
    <property type="entry name" value="PROTON_GLUTAMATE-ASPARTATE SYMPORTER"/>
    <property type="match status" value="1"/>
</dbReference>
<name>A0A9X2ETG9_9GAMM</name>
<comment type="subcellular location">
    <subcellularLocation>
        <location evidence="1">Cell membrane</location>
        <topology evidence="1">Multi-pass membrane protein</topology>
    </subcellularLocation>
</comment>
<dbReference type="Proteomes" id="UP001139028">
    <property type="component" value="Unassembled WGS sequence"/>
</dbReference>
<evidence type="ECO:0000256" key="7">
    <source>
        <dbReference type="ARBA" id="ARBA00023136"/>
    </source>
</evidence>
<keyword evidence="5" id="KW-0769">Symport</keyword>
<dbReference type="InterPro" id="IPR001991">
    <property type="entry name" value="Na-dicarboxylate_symporter"/>
</dbReference>
<accession>A0A9X2ETG9</accession>
<sequence length="445" mass="46786">MSKGTNFYLIRMVESLGVLVRTRLWMQIVIAMVLGLTTGLLLSPEGAALVSLDLSAALASWFKLPGSIFLNMIQMVVIPLIMSSIILGLSGSGNVSQLKRVGLRIAPYFVVTTAVSVVIGIVLVQIIQPGDFIDESLLSVATELQAASAPQLMESKPLPERIAELIPANLNESIAMRNMLQLVVYAIFIGVAVILLPQRQRESAVYAFGIIQEVALKVVGWAMLFAPLAVFGLLADIAIRIGLTAILGMSVYVGTVILGLLILLSFYLIIVAFVASVGPITFLQRISGVQLLAFSTSSSAAVMPLSMRVAESPLGVKPSIAKFIVPLGATVNMDGTALYQVIAAVFLTQVYGIDLTTAQLIGLTVTTVGASIGSPSTPGVGIVILATILSGIGVPPEGIALIIGVDRILDMCRTAVNVTGDLTACLVMDKLLGSDRLEESGPQTA</sequence>
<keyword evidence="7 8" id="KW-0472">Membrane</keyword>
<comment type="caution">
    <text evidence="9">The sequence shown here is derived from an EMBL/GenBank/DDBJ whole genome shotgun (WGS) entry which is preliminary data.</text>
</comment>
<feature type="transmembrane region" description="Helical" evidence="8">
    <location>
        <begin position="101"/>
        <end position="127"/>
    </location>
</feature>
<evidence type="ECO:0000256" key="2">
    <source>
        <dbReference type="ARBA" id="ARBA00022448"/>
    </source>
</evidence>
<dbReference type="Gene3D" id="1.10.3860.10">
    <property type="entry name" value="Sodium:dicarboxylate symporter"/>
    <property type="match status" value="1"/>
</dbReference>
<feature type="transmembrane region" description="Helical" evidence="8">
    <location>
        <begin position="251"/>
        <end position="275"/>
    </location>
</feature>
<organism evidence="9 10">
    <name type="scientific">Microbulbifer okhotskensis</name>
    <dbReference type="NCBI Taxonomy" id="2926617"/>
    <lineage>
        <taxon>Bacteria</taxon>
        <taxon>Pseudomonadati</taxon>
        <taxon>Pseudomonadota</taxon>
        <taxon>Gammaproteobacteria</taxon>
        <taxon>Cellvibrionales</taxon>
        <taxon>Microbulbiferaceae</taxon>
        <taxon>Microbulbifer</taxon>
    </lineage>
</organism>
<evidence type="ECO:0000256" key="4">
    <source>
        <dbReference type="ARBA" id="ARBA00022692"/>
    </source>
</evidence>
<evidence type="ECO:0000256" key="8">
    <source>
        <dbReference type="SAM" id="Phobius"/>
    </source>
</evidence>
<evidence type="ECO:0000256" key="5">
    <source>
        <dbReference type="ARBA" id="ARBA00022847"/>
    </source>
</evidence>
<dbReference type="PROSITE" id="PS00713">
    <property type="entry name" value="NA_DICARBOXYL_SYMP_1"/>
    <property type="match status" value="1"/>
</dbReference>
<dbReference type="AlphaFoldDB" id="A0A9X2ETG9"/>
<dbReference type="EMBL" id="JALBWM010000065">
    <property type="protein sequence ID" value="MCO1335483.1"/>
    <property type="molecule type" value="Genomic_DNA"/>
</dbReference>
<evidence type="ECO:0000256" key="6">
    <source>
        <dbReference type="ARBA" id="ARBA00022989"/>
    </source>
</evidence>
<feature type="transmembrane region" description="Helical" evidence="8">
    <location>
        <begin position="179"/>
        <end position="197"/>
    </location>
</feature>
<keyword evidence="6 8" id="KW-1133">Transmembrane helix</keyword>
<evidence type="ECO:0000313" key="9">
    <source>
        <dbReference type="EMBL" id="MCO1335483.1"/>
    </source>
</evidence>
<keyword evidence="3" id="KW-1003">Cell membrane</keyword>
<dbReference type="SUPFAM" id="SSF118215">
    <property type="entry name" value="Proton glutamate symport protein"/>
    <property type="match status" value="1"/>
</dbReference>
<dbReference type="PRINTS" id="PR00173">
    <property type="entry name" value="EDTRNSPORT"/>
</dbReference>
<keyword evidence="4 8" id="KW-0812">Transmembrane</keyword>
<feature type="transmembrane region" description="Helical" evidence="8">
    <location>
        <begin position="24"/>
        <end position="42"/>
    </location>
</feature>
<keyword evidence="2" id="KW-0813">Transport</keyword>
<feature type="transmembrane region" description="Helical" evidence="8">
    <location>
        <begin position="68"/>
        <end position="89"/>
    </location>
</feature>
<dbReference type="GO" id="GO:0006835">
    <property type="term" value="P:dicarboxylic acid transport"/>
    <property type="evidence" value="ECO:0007669"/>
    <property type="project" value="TreeGrafter"/>
</dbReference>
<dbReference type="PANTHER" id="PTHR42865">
    <property type="entry name" value="PROTON/GLUTAMATE-ASPARTATE SYMPORTER"/>
    <property type="match status" value="1"/>
</dbReference>
<feature type="transmembrane region" description="Helical" evidence="8">
    <location>
        <begin position="218"/>
        <end position="239"/>
    </location>
</feature>
<protein>
    <submittedName>
        <fullName evidence="9">Dicarboxylate/amino acid:cation symporter</fullName>
    </submittedName>
</protein>
<keyword evidence="10" id="KW-1185">Reference proteome</keyword>
<dbReference type="InterPro" id="IPR036458">
    <property type="entry name" value="Na:dicarbo_symporter_sf"/>
</dbReference>
<evidence type="ECO:0000256" key="1">
    <source>
        <dbReference type="ARBA" id="ARBA00004651"/>
    </source>
</evidence>
<proteinExistence type="predicted"/>
<dbReference type="InterPro" id="IPR018107">
    <property type="entry name" value="Na-dicarboxylate_symporter_CS"/>
</dbReference>
<dbReference type="RefSeq" id="WP_252470074.1">
    <property type="nucleotide sequence ID" value="NZ_JALBWM010000065.1"/>
</dbReference>